<accession>A0A914Q378</accession>
<evidence type="ECO:0000313" key="3">
    <source>
        <dbReference type="WBParaSite" id="PDA_v2.g25726.t1"/>
    </source>
</evidence>
<dbReference type="SUPFAM" id="SSF54695">
    <property type="entry name" value="POZ domain"/>
    <property type="match status" value="1"/>
</dbReference>
<keyword evidence="2" id="KW-1185">Reference proteome</keyword>
<dbReference type="PROSITE" id="PS50097">
    <property type="entry name" value="BTB"/>
    <property type="match status" value="1"/>
</dbReference>
<organism evidence="2 3">
    <name type="scientific">Panagrolaimus davidi</name>
    <dbReference type="NCBI Taxonomy" id="227884"/>
    <lineage>
        <taxon>Eukaryota</taxon>
        <taxon>Metazoa</taxon>
        <taxon>Ecdysozoa</taxon>
        <taxon>Nematoda</taxon>
        <taxon>Chromadorea</taxon>
        <taxon>Rhabditida</taxon>
        <taxon>Tylenchina</taxon>
        <taxon>Panagrolaimomorpha</taxon>
        <taxon>Panagrolaimoidea</taxon>
        <taxon>Panagrolaimidae</taxon>
        <taxon>Panagrolaimus</taxon>
    </lineage>
</organism>
<dbReference type="CDD" id="cd18186">
    <property type="entry name" value="BTB_POZ_ZBTB_KLHL-like"/>
    <property type="match status" value="1"/>
</dbReference>
<dbReference type="Gene3D" id="1.25.40.420">
    <property type="match status" value="1"/>
</dbReference>
<dbReference type="Gene3D" id="3.30.710.10">
    <property type="entry name" value="Potassium Channel Kv1.1, Chain A"/>
    <property type="match status" value="1"/>
</dbReference>
<dbReference type="InterPro" id="IPR051481">
    <property type="entry name" value="BTB-POZ/Galectin-3-binding"/>
</dbReference>
<dbReference type="PANTHER" id="PTHR24410">
    <property type="entry name" value="HL07962P-RELATED"/>
    <property type="match status" value="1"/>
</dbReference>
<dbReference type="AlphaFoldDB" id="A0A914Q378"/>
<dbReference type="WBParaSite" id="PDA_v2.g25726.t1">
    <property type="protein sequence ID" value="PDA_v2.g25726.t1"/>
    <property type="gene ID" value="PDA_v2.g25726"/>
</dbReference>
<evidence type="ECO:0000259" key="1">
    <source>
        <dbReference type="PROSITE" id="PS50097"/>
    </source>
</evidence>
<proteinExistence type="predicted"/>
<reference evidence="3" key="1">
    <citation type="submission" date="2022-11" db="UniProtKB">
        <authorList>
            <consortium name="WormBaseParasite"/>
        </authorList>
    </citation>
    <scope>IDENTIFICATION</scope>
</reference>
<dbReference type="InterPro" id="IPR000210">
    <property type="entry name" value="BTB/POZ_dom"/>
</dbReference>
<protein>
    <submittedName>
        <fullName evidence="3">BTB domain-containing protein</fullName>
    </submittedName>
</protein>
<feature type="domain" description="BTB" evidence="1">
    <location>
        <begin position="22"/>
        <end position="87"/>
    </location>
</feature>
<name>A0A914Q378_9BILA</name>
<dbReference type="Pfam" id="PF00651">
    <property type="entry name" value="BTB"/>
    <property type="match status" value="1"/>
</dbReference>
<dbReference type="InterPro" id="IPR011333">
    <property type="entry name" value="SKP1/BTB/POZ_sf"/>
</dbReference>
<dbReference type="PANTHER" id="PTHR24410:SF23">
    <property type="entry name" value="BTB DOMAIN-CONTAINING PROTEIN-RELATED"/>
    <property type="match status" value="1"/>
</dbReference>
<dbReference type="Proteomes" id="UP000887578">
    <property type="component" value="Unplaced"/>
</dbReference>
<evidence type="ECO:0000313" key="2">
    <source>
        <dbReference type="Proteomes" id="UP000887578"/>
    </source>
</evidence>
<sequence length="369" mass="43480">MAQFVDERCQMFKSQNMEESFFDVTFDIEGKQIRAHKFMLASVSEVLKRMVSDMWNTRETIKIETYSFKDFYEFLVFVYSGDCSIMDGNIFSVADLSEFYQVKELQHKRDEFLSKKQYTKENVLLYLKALSNYSLPMFEKAISKSMKYLSFTESESFMQVSKEIILKIVNFENRIASEEKLFEKIYEWAENRSKKKQSESNEEIYNLNDSIKAELIEILPFIRFKKMKLDFLHKFVVEKDFLFSGNELSEIISFAKANPYVKVTNEQGQSITGMLSNNTEIAENIKSLNNRSPDYSESFFAYWNETKIKAPSIPSQIEKRDGIKWYLYCFNGQISVVRYPIFNSHNLLAEMIPETSDFVITKNCKIEIE</sequence>
<dbReference type="SMART" id="SM00225">
    <property type="entry name" value="BTB"/>
    <property type="match status" value="1"/>
</dbReference>